<sequence>MKERDIFEEIVSLGKKRGKLTYDEINEALPSEYYSPEEIEDHIDVLSDMGVRVVDEDEEEIFLEEEEELEEEEHVEDLVQAYFNSMGDIPILTKEEEVELAKKLQEGKNIIKETVVGLPLYQKILNEINKEEDSENLTEEDKAEEAINRTIIKLENFINDIEKIEEKIKEFGSIKELRKQINEKKKAGESAKDLVNLYKEVYGEIKKIENDSGLKIEELKNIWQKIYKAKCLVEETKNELITRNLRLVVNIAKNYVGRGLPLLDLIEEGNIGLMKAVDKFKYEKGFKFSTYATWWIRQAITRALIDQTKTIRVPVHMMEFYNRVTKASRELTQQLGREPSNEEIAEKLGVPVRKVEEVFRAIQDPIGLQTPIGDEDTELEDFIGDKTSPSPVAEAERTELSEHIQRILKTLTPKEEKVIKMRFGIGEDRDHTLEEVGRYLSITRERVRQIETKALRKLKHPSRMKLLKMLISETPETKK</sequence>
<evidence type="ECO:0000256" key="1">
    <source>
        <dbReference type="ARBA" id="ARBA00023015"/>
    </source>
</evidence>
<dbReference type="SUPFAM" id="SSF88946">
    <property type="entry name" value="Sigma2 domain of RNA polymerase sigma factors"/>
    <property type="match status" value="1"/>
</dbReference>
<evidence type="ECO:0000259" key="8">
    <source>
        <dbReference type="PROSITE" id="PS00716"/>
    </source>
</evidence>
<dbReference type="AlphaFoldDB" id="A0A0U9HLZ5"/>
<feature type="coiled-coil region" evidence="6">
    <location>
        <begin position="147"/>
        <end position="194"/>
    </location>
</feature>
<dbReference type="HAMAP" id="MF_00963">
    <property type="entry name" value="Sigma70_RpoD_SigA"/>
    <property type="match status" value="1"/>
</dbReference>
<evidence type="ECO:0000313" key="10">
    <source>
        <dbReference type="Proteomes" id="UP000054976"/>
    </source>
</evidence>
<keyword evidence="2 5" id="KW-0731">Sigma factor</keyword>
<keyword evidence="6" id="KW-0175">Coiled coil</keyword>
<keyword evidence="5" id="KW-0963">Cytoplasm</keyword>
<dbReference type="OrthoDB" id="9809557at2"/>
<dbReference type="PROSITE" id="PS00716">
    <property type="entry name" value="SIGMA70_2"/>
    <property type="match status" value="1"/>
</dbReference>
<dbReference type="SUPFAM" id="SSF88659">
    <property type="entry name" value="Sigma3 and sigma4 domains of RNA polymerase sigma factors"/>
    <property type="match status" value="2"/>
</dbReference>
<dbReference type="CDD" id="cd06171">
    <property type="entry name" value="Sigma70_r4"/>
    <property type="match status" value="1"/>
</dbReference>
<dbReference type="GO" id="GO:0016987">
    <property type="term" value="F:sigma factor activity"/>
    <property type="evidence" value="ECO:0007669"/>
    <property type="project" value="UniProtKB-UniRule"/>
</dbReference>
<organism evidence="9 10">
    <name type="scientific">Thermodesulfovibrio aggregans</name>
    <dbReference type="NCBI Taxonomy" id="86166"/>
    <lineage>
        <taxon>Bacteria</taxon>
        <taxon>Pseudomonadati</taxon>
        <taxon>Nitrospirota</taxon>
        <taxon>Thermodesulfovibrionia</taxon>
        <taxon>Thermodesulfovibrionales</taxon>
        <taxon>Thermodesulfovibrionaceae</taxon>
        <taxon>Thermodesulfovibrio</taxon>
    </lineage>
</organism>
<comment type="subunit">
    <text evidence="5">Interacts transiently with the RNA polymerase catalytic core.</text>
</comment>
<dbReference type="InterPro" id="IPR042189">
    <property type="entry name" value="RNA_pol_sigma_70_r1_1_sf"/>
</dbReference>
<comment type="similarity">
    <text evidence="5">Belongs to the sigma-70 factor family. RpoD/SigA subfamily.</text>
</comment>
<dbReference type="InterPro" id="IPR000943">
    <property type="entry name" value="RNA_pol_sigma70"/>
</dbReference>
<dbReference type="FunFam" id="1.10.601.10:FF:000001">
    <property type="entry name" value="RNA polymerase sigma factor SigA"/>
    <property type="match status" value="1"/>
</dbReference>
<comment type="caution">
    <text evidence="9">The sequence shown here is derived from an EMBL/GenBank/DDBJ whole genome shotgun (WGS) entry which is preliminary data.</text>
</comment>
<dbReference type="InterPro" id="IPR013324">
    <property type="entry name" value="RNA_pol_sigma_r3/r4-like"/>
</dbReference>
<comment type="function">
    <text evidence="5">Sigma factors are initiation factors that promote the attachment of RNA polymerase to specific initiation sites and are then released. This sigma factor is the primary sigma factor during exponential growth.</text>
</comment>
<evidence type="ECO:0000256" key="3">
    <source>
        <dbReference type="ARBA" id="ARBA00023125"/>
    </source>
</evidence>
<dbReference type="Pfam" id="PF00140">
    <property type="entry name" value="Sigma70_r1_2"/>
    <property type="match status" value="1"/>
</dbReference>
<dbReference type="InterPro" id="IPR009042">
    <property type="entry name" value="RNA_pol_sigma70_r1_2"/>
</dbReference>
<dbReference type="Gene3D" id="1.10.601.10">
    <property type="entry name" value="RNA Polymerase Primary Sigma Factor"/>
    <property type="match status" value="1"/>
</dbReference>
<feature type="domain" description="RNA polymerase sigma-70" evidence="7">
    <location>
        <begin position="264"/>
        <end position="277"/>
    </location>
</feature>
<keyword evidence="10" id="KW-1185">Reference proteome</keyword>
<feature type="region of interest" description="Sigma-70 factor domain-4" evidence="5">
    <location>
        <begin position="407"/>
        <end position="460"/>
    </location>
</feature>
<protein>
    <recommendedName>
        <fullName evidence="5">RNA polymerase sigma factor SigA</fullName>
    </recommendedName>
</protein>
<dbReference type="Pfam" id="PF03979">
    <property type="entry name" value="Sigma70_r1_1"/>
    <property type="match status" value="1"/>
</dbReference>
<gene>
    <name evidence="5" type="primary">sigA</name>
    <name evidence="9" type="ORF">TAGGR_1315</name>
</gene>
<evidence type="ECO:0000256" key="5">
    <source>
        <dbReference type="HAMAP-Rule" id="MF_00963"/>
    </source>
</evidence>
<dbReference type="InterPro" id="IPR007630">
    <property type="entry name" value="RNA_pol_sigma70_r4"/>
</dbReference>
<evidence type="ECO:0000313" key="9">
    <source>
        <dbReference type="EMBL" id="GAQ94142.1"/>
    </source>
</evidence>
<dbReference type="PROSITE" id="PS00715">
    <property type="entry name" value="SIGMA70_1"/>
    <property type="match status" value="1"/>
</dbReference>
<keyword evidence="1 5" id="KW-0805">Transcription regulation</keyword>
<dbReference type="PRINTS" id="PR00046">
    <property type="entry name" value="SIGMA70FCT"/>
</dbReference>
<dbReference type="PANTHER" id="PTHR30603">
    <property type="entry name" value="RNA POLYMERASE SIGMA FACTOR RPO"/>
    <property type="match status" value="1"/>
</dbReference>
<dbReference type="InterPro" id="IPR050239">
    <property type="entry name" value="Sigma-70_RNA_pol_init_factors"/>
</dbReference>
<name>A0A0U9HLZ5_9BACT</name>
<dbReference type="Proteomes" id="UP000054976">
    <property type="component" value="Unassembled WGS sequence"/>
</dbReference>
<dbReference type="InterPro" id="IPR007127">
    <property type="entry name" value="RNA_pol_sigma_70_r1_1"/>
</dbReference>
<dbReference type="Pfam" id="PF04539">
    <property type="entry name" value="Sigma70_r3"/>
    <property type="match status" value="1"/>
</dbReference>
<dbReference type="Gene3D" id="1.10.10.10">
    <property type="entry name" value="Winged helix-like DNA-binding domain superfamily/Winged helix DNA-binding domain"/>
    <property type="match status" value="2"/>
</dbReference>
<dbReference type="RefSeq" id="WP_059175615.1">
    <property type="nucleotide sequence ID" value="NZ_BCNO01000001.1"/>
</dbReference>
<dbReference type="InterPro" id="IPR007624">
    <property type="entry name" value="RNA_pol_sigma70_r3"/>
</dbReference>
<feature type="region of interest" description="Sigma-70 factor domain-2" evidence="5">
    <location>
        <begin position="240"/>
        <end position="310"/>
    </location>
</feature>
<reference evidence="10" key="1">
    <citation type="submission" date="2016-01" db="EMBL/GenBank/DDBJ databases">
        <title>Draft genome sequence of Thermodesulfovibrio aggregans strain TGE-P1.</title>
        <authorList>
            <person name="Sekiguchi Y."/>
            <person name="Ohashi A."/>
            <person name="Matsuura N."/>
            <person name="Tourlousse M.D."/>
        </authorList>
    </citation>
    <scope>NUCLEOTIDE SEQUENCE [LARGE SCALE GENOMIC DNA]</scope>
    <source>
        <strain evidence="10">TGE-P1</strain>
    </source>
</reference>
<keyword evidence="3 5" id="KW-0238">DNA-binding</keyword>
<evidence type="ECO:0000256" key="6">
    <source>
        <dbReference type="SAM" id="Coils"/>
    </source>
</evidence>
<dbReference type="InterPro" id="IPR028630">
    <property type="entry name" value="Sigma70_RpoD"/>
</dbReference>
<evidence type="ECO:0000259" key="7">
    <source>
        <dbReference type="PROSITE" id="PS00715"/>
    </source>
</evidence>
<dbReference type="InterPro" id="IPR036388">
    <property type="entry name" value="WH-like_DNA-bd_sf"/>
</dbReference>
<dbReference type="InterPro" id="IPR007627">
    <property type="entry name" value="RNA_pol_sigma70_r2"/>
</dbReference>
<dbReference type="GO" id="GO:0003677">
    <property type="term" value="F:DNA binding"/>
    <property type="evidence" value="ECO:0007669"/>
    <property type="project" value="UniProtKB-UniRule"/>
</dbReference>
<accession>A0A0U9HLZ5</accession>
<feature type="domain" description="RNA polymerase sigma-70" evidence="8">
    <location>
        <begin position="432"/>
        <end position="458"/>
    </location>
</feature>
<comment type="subcellular location">
    <subcellularLocation>
        <location evidence="5">Cytoplasm</location>
    </subcellularLocation>
</comment>
<proteinExistence type="inferred from homology"/>
<dbReference type="InterPro" id="IPR013325">
    <property type="entry name" value="RNA_pol_sigma_r2"/>
</dbReference>
<dbReference type="InterPro" id="IPR014284">
    <property type="entry name" value="RNA_pol_sigma-70_dom"/>
</dbReference>
<comment type="caution">
    <text evidence="5">Lacks conserved residue(s) required for the propagation of feature annotation.</text>
</comment>
<feature type="DNA-binding region" description="H-T-H motif" evidence="5">
    <location>
        <begin position="433"/>
        <end position="452"/>
    </location>
</feature>
<dbReference type="Pfam" id="PF04542">
    <property type="entry name" value="Sigma70_r2"/>
    <property type="match status" value="1"/>
</dbReference>
<dbReference type="EMBL" id="BCNO01000001">
    <property type="protein sequence ID" value="GAQ94142.1"/>
    <property type="molecule type" value="Genomic_DNA"/>
</dbReference>
<dbReference type="GO" id="GO:0006352">
    <property type="term" value="P:DNA-templated transcription initiation"/>
    <property type="evidence" value="ECO:0007669"/>
    <property type="project" value="UniProtKB-UniRule"/>
</dbReference>
<dbReference type="Pfam" id="PF04545">
    <property type="entry name" value="Sigma70_r4"/>
    <property type="match status" value="1"/>
</dbReference>
<dbReference type="Gene3D" id="1.10.220.120">
    <property type="entry name" value="Sigma-70 factor, region 1.1"/>
    <property type="match status" value="1"/>
</dbReference>
<dbReference type="GO" id="GO:0005737">
    <property type="term" value="C:cytoplasm"/>
    <property type="evidence" value="ECO:0007669"/>
    <property type="project" value="UniProtKB-SubCell"/>
</dbReference>
<evidence type="ECO:0000256" key="4">
    <source>
        <dbReference type="ARBA" id="ARBA00023163"/>
    </source>
</evidence>
<dbReference type="STRING" id="86166.TAGGR_1315"/>
<dbReference type="PANTHER" id="PTHR30603:SF60">
    <property type="entry name" value="RNA POLYMERASE SIGMA FACTOR RPOD"/>
    <property type="match status" value="1"/>
</dbReference>
<evidence type="ECO:0000256" key="2">
    <source>
        <dbReference type="ARBA" id="ARBA00023082"/>
    </source>
</evidence>
<keyword evidence="4 5" id="KW-0804">Transcription</keyword>
<dbReference type="NCBIfam" id="TIGR02937">
    <property type="entry name" value="sigma70-ECF"/>
    <property type="match status" value="1"/>
</dbReference>
<feature type="short sequence motif" description="Interaction with polymerase core subunit RpoC" evidence="5">
    <location>
        <begin position="264"/>
        <end position="267"/>
    </location>
</feature>